<comment type="subcellular location">
    <subcellularLocation>
        <location evidence="1">Nucleus</location>
    </subcellularLocation>
</comment>
<dbReference type="CDD" id="cd20404">
    <property type="entry name" value="Tudor_Agenet_AtEML-like"/>
    <property type="match status" value="1"/>
</dbReference>
<sequence>MLYVPISELLWDWESSETPDLAEQLVGSKIKSPMLAGLDNFLYYDLLDGLILHVLCSYWRLKLYISKYKDIDHEVSMRDSLVCRFYEGVVDSYDPIKKKHRVLYGDGDEEKLNLKRQRWELIKDDIFAVQVGLLPHPVHIFLFLSRRLMFQKSATSSGVLQKAKSETKSNSLKRSKAVSSLKRAENISKTRARRSAYGAVPNEPTVVEKPADHNTSGPDSGSEDDGKNTPGPDGGSEDDGKSTSGPGSGSKDDGENSTVKLNIQDPLTDINSKQAVLETVNPSDNGGPKAGTEYCSFNSEQTTSVGVTLSKDESSKGDDECQGSDGSNREQQGE</sequence>
<keyword evidence="4" id="KW-0539">Nucleus</keyword>
<dbReference type="GO" id="GO:0005634">
    <property type="term" value="C:nucleus"/>
    <property type="evidence" value="ECO:0007669"/>
    <property type="project" value="UniProtKB-SubCell"/>
</dbReference>
<evidence type="ECO:0000313" key="7">
    <source>
        <dbReference type="Proteomes" id="UP001162972"/>
    </source>
</evidence>
<proteinExistence type="predicted"/>
<feature type="non-terminal residue" evidence="6">
    <location>
        <position position="1"/>
    </location>
</feature>
<reference evidence="6 7" key="1">
    <citation type="journal article" date="2023" name="Int. J. Mol. Sci.">
        <title>De Novo Assembly and Annotation of 11 Diverse Shrub Willow (Salix) Genomes Reveals Novel Gene Organization in Sex-Linked Regions.</title>
        <authorList>
            <person name="Hyden B."/>
            <person name="Feng K."/>
            <person name="Yates T.B."/>
            <person name="Jawdy S."/>
            <person name="Cereghino C."/>
            <person name="Smart L.B."/>
            <person name="Muchero W."/>
        </authorList>
    </citation>
    <scope>NUCLEOTIDE SEQUENCE [LARGE SCALE GENOMIC DNA]</scope>
    <source>
        <tissue evidence="6">Shoot tip</tissue>
    </source>
</reference>
<dbReference type="GO" id="GO:0006281">
    <property type="term" value="P:DNA repair"/>
    <property type="evidence" value="ECO:0007669"/>
    <property type="project" value="UniProtKB-KW"/>
</dbReference>
<evidence type="ECO:0000256" key="1">
    <source>
        <dbReference type="ARBA" id="ARBA00004123"/>
    </source>
</evidence>
<keyword evidence="2" id="KW-0227">DNA damage</keyword>
<comment type="caution">
    <text evidence="6">The sequence shown here is derived from an EMBL/GenBank/DDBJ whole genome shotgun (WGS) entry which is preliminary data.</text>
</comment>
<feature type="compositionally biased region" description="Polar residues" evidence="5">
    <location>
        <begin position="295"/>
        <end position="307"/>
    </location>
</feature>
<gene>
    <name evidence="6" type="ORF">OIU84_023659</name>
</gene>
<evidence type="ECO:0000256" key="4">
    <source>
        <dbReference type="ARBA" id="ARBA00023242"/>
    </source>
</evidence>
<feature type="region of interest" description="Disordered" evidence="5">
    <location>
        <begin position="159"/>
        <end position="334"/>
    </location>
</feature>
<dbReference type="Gene3D" id="2.30.30.140">
    <property type="match status" value="1"/>
</dbReference>
<dbReference type="PANTHER" id="PTHR12663:SF69">
    <property type="entry name" value="SISTER CHROMATID COHESION PROTEIN PDS5 HOMOLOG E"/>
    <property type="match status" value="1"/>
</dbReference>
<feature type="compositionally biased region" description="Basic and acidic residues" evidence="5">
    <location>
        <begin position="310"/>
        <end position="319"/>
    </location>
</feature>
<dbReference type="InterPro" id="IPR039776">
    <property type="entry name" value="Pds5"/>
</dbReference>
<keyword evidence="3" id="KW-0234">DNA repair</keyword>
<dbReference type="Proteomes" id="UP001162972">
    <property type="component" value="Chromosome 1"/>
</dbReference>
<protein>
    <submittedName>
        <fullName evidence="6">Uncharacterized protein</fullName>
    </submittedName>
</protein>
<accession>A0AAD6PH70</accession>
<organism evidence="6 7">
    <name type="scientific">Salix udensis</name>
    <dbReference type="NCBI Taxonomy" id="889485"/>
    <lineage>
        <taxon>Eukaryota</taxon>
        <taxon>Viridiplantae</taxon>
        <taxon>Streptophyta</taxon>
        <taxon>Embryophyta</taxon>
        <taxon>Tracheophyta</taxon>
        <taxon>Spermatophyta</taxon>
        <taxon>Magnoliopsida</taxon>
        <taxon>eudicotyledons</taxon>
        <taxon>Gunneridae</taxon>
        <taxon>Pentapetalae</taxon>
        <taxon>rosids</taxon>
        <taxon>fabids</taxon>
        <taxon>Malpighiales</taxon>
        <taxon>Salicaceae</taxon>
        <taxon>Saliceae</taxon>
        <taxon>Salix</taxon>
    </lineage>
</organism>
<evidence type="ECO:0000256" key="3">
    <source>
        <dbReference type="ARBA" id="ARBA00023204"/>
    </source>
</evidence>
<name>A0AAD6PH70_9ROSI</name>
<dbReference type="GO" id="GO:0007064">
    <property type="term" value="P:mitotic sister chromatid cohesion"/>
    <property type="evidence" value="ECO:0007669"/>
    <property type="project" value="InterPro"/>
</dbReference>
<evidence type="ECO:0000256" key="2">
    <source>
        <dbReference type="ARBA" id="ARBA00022763"/>
    </source>
</evidence>
<dbReference type="EMBL" id="JAPFFJ010000005">
    <property type="protein sequence ID" value="KAJ6428278.1"/>
    <property type="molecule type" value="Genomic_DNA"/>
</dbReference>
<evidence type="ECO:0000313" key="6">
    <source>
        <dbReference type="EMBL" id="KAJ6428278.1"/>
    </source>
</evidence>
<dbReference type="GO" id="GO:0000785">
    <property type="term" value="C:chromatin"/>
    <property type="evidence" value="ECO:0007669"/>
    <property type="project" value="TreeGrafter"/>
</dbReference>
<dbReference type="PANTHER" id="PTHR12663">
    <property type="entry name" value="ANDROGEN INDUCED INHIBITOR OF PROLIFERATION AS3 / PDS5-RELATED"/>
    <property type="match status" value="1"/>
</dbReference>
<feature type="compositionally biased region" description="Polar residues" evidence="5">
    <location>
        <begin position="269"/>
        <end position="284"/>
    </location>
</feature>
<evidence type="ECO:0000256" key="5">
    <source>
        <dbReference type="SAM" id="MobiDB-lite"/>
    </source>
</evidence>
<keyword evidence="7" id="KW-1185">Reference proteome</keyword>
<dbReference type="AlphaFoldDB" id="A0AAD6PH70"/>